<sequence>MITGHPNLYREQLRLPRDLFIELVHIICEKKLMSNGHFIEVTEISWNMLVYFIKRSKLLRNSGKISTINEVLVTLLVDVIRSYDSVDEVPYEISNNGGYRLFFRVYNFVSKRKLSNSYTIFINIHLLKELSQGCVGALDETHIQAIILDKDGTSYQNRKGKRPGVSWAYAHLT</sequence>
<reference evidence="1" key="1">
    <citation type="submission" date="2022-04" db="EMBL/GenBank/DDBJ databases">
        <title>Carnegiea gigantea Genome sequencing and assembly v2.</title>
        <authorList>
            <person name="Copetti D."/>
            <person name="Sanderson M.J."/>
            <person name="Burquez A."/>
            <person name="Wojciechowski M.F."/>
        </authorList>
    </citation>
    <scope>NUCLEOTIDE SEQUENCE</scope>
    <source>
        <strain evidence="1">SGP5-SGP5p</strain>
        <tissue evidence="1">Aerial part</tissue>
    </source>
</reference>
<evidence type="ECO:0000313" key="2">
    <source>
        <dbReference type="Proteomes" id="UP001153076"/>
    </source>
</evidence>
<proteinExistence type="predicted"/>
<gene>
    <name evidence="1" type="ORF">Cgig2_001661</name>
</gene>
<comment type="caution">
    <text evidence="1">The sequence shown here is derived from an EMBL/GenBank/DDBJ whole genome shotgun (WGS) entry which is preliminary data.</text>
</comment>
<organism evidence="1 2">
    <name type="scientific">Carnegiea gigantea</name>
    <dbReference type="NCBI Taxonomy" id="171969"/>
    <lineage>
        <taxon>Eukaryota</taxon>
        <taxon>Viridiplantae</taxon>
        <taxon>Streptophyta</taxon>
        <taxon>Embryophyta</taxon>
        <taxon>Tracheophyta</taxon>
        <taxon>Spermatophyta</taxon>
        <taxon>Magnoliopsida</taxon>
        <taxon>eudicotyledons</taxon>
        <taxon>Gunneridae</taxon>
        <taxon>Pentapetalae</taxon>
        <taxon>Caryophyllales</taxon>
        <taxon>Cactineae</taxon>
        <taxon>Cactaceae</taxon>
        <taxon>Cactoideae</taxon>
        <taxon>Echinocereeae</taxon>
        <taxon>Carnegiea</taxon>
    </lineage>
</organism>
<keyword evidence="2" id="KW-1185">Reference proteome</keyword>
<dbReference type="EMBL" id="JAKOGI010000552">
    <property type="protein sequence ID" value="KAJ8433263.1"/>
    <property type="molecule type" value="Genomic_DNA"/>
</dbReference>
<protein>
    <submittedName>
        <fullName evidence="1">Uncharacterized protein</fullName>
    </submittedName>
</protein>
<name>A0A9Q1JYN0_9CARY</name>
<dbReference type="AlphaFoldDB" id="A0A9Q1JYN0"/>
<dbReference type="Proteomes" id="UP001153076">
    <property type="component" value="Unassembled WGS sequence"/>
</dbReference>
<evidence type="ECO:0000313" key="1">
    <source>
        <dbReference type="EMBL" id="KAJ8433263.1"/>
    </source>
</evidence>
<accession>A0A9Q1JYN0</accession>
<dbReference type="OrthoDB" id="1681765at2759"/>